<dbReference type="RefSeq" id="WP_087445169.1">
    <property type="nucleotide sequence ID" value="NZ_CABMNB010000047.1"/>
</dbReference>
<dbReference type="EMBL" id="JAMDMM010000005">
    <property type="protein sequence ID" value="MCY9605992.1"/>
    <property type="molecule type" value="Genomic_DNA"/>
</dbReference>
<keyword evidence="5" id="KW-1185">Reference proteome</keyword>
<dbReference type="AlphaFoldDB" id="A0AAP9DT76"/>
<accession>A0AAP9DT76</accession>
<evidence type="ECO:0000256" key="1">
    <source>
        <dbReference type="SAM" id="MobiDB-lite"/>
    </source>
</evidence>
<sequence length="537" mass="64217">MELRNLKWLQEEYRRGNKAVLNGIVSERNRVIRFELEDVQEVLQAIRQQYPGIERDEIDIRFMEYLLLFMEKQAARAVADAEALPQRFQCWMDDQFRKHEPCFRQERDLAFIVAEYQAGSKESALKRIFVQTILHQKQGVQVRLDIKHSVVRKMYNSIQRKYMKYFGADEMTGYFVECVIEFLENNRNLLYTESQLRARLYHHVKYSLERFTEKSFGKIIPGNAQEPDRRERSFEDGEAAGNGKDLEDKAYSPYDTYAFARFQQIRGESSFAKFLREIEIEALLTEKQLRVYPYILIKSNIEYKPAGADRGRSFERQDKLPYKQIAAELYSVYQWRISAEMVRKYELAIKETIRKAYLKWKEYRFVKRIPLPQKINEYMTVYHSIGEETKAYPLLFQIFVNWLKDNLDEEDDEEIDFFKRDYSFDDSPYEWVVENWLNPRYGSLNRLLQQKLATYWEQVAEIVHHDAPLSILTAQQKKRIMERVGTIFRQYLKENQHHVNQLIKYSCFYKKDAQKTGKTGLNSDTSYSTGDHRRTLA</sequence>
<dbReference type="Proteomes" id="UP000315377">
    <property type="component" value="Chromosome"/>
</dbReference>
<feature type="compositionally biased region" description="Basic and acidic residues" evidence="1">
    <location>
        <begin position="226"/>
        <end position="235"/>
    </location>
</feature>
<evidence type="ECO:0000313" key="3">
    <source>
        <dbReference type="EMBL" id="QDM43650.1"/>
    </source>
</evidence>
<reference evidence="3 4" key="1">
    <citation type="submission" date="2019-07" db="EMBL/GenBank/DDBJ databases">
        <title>Paenibacillus thiaminolyticus NRRL B-4156.</title>
        <authorList>
            <person name="Hehnly C."/>
            <person name="Zhang L."/>
        </authorList>
    </citation>
    <scope>NUCLEOTIDE SEQUENCE [LARGE SCALE GENOMIC DNA]</scope>
    <source>
        <strain evidence="3 4">NRRL B-4156</strain>
    </source>
</reference>
<protein>
    <submittedName>
        <fullName evidence="3">Uncharacterized protein</fullName>
    </submittedName>
</protein>
<dbReference type="Proteomes" id="UP001209276">
    <property type="component" value="Unassembled WGS sequence"/>
</dbReference>
<dbReference type="EMBL" id="CP041405">
    <property type="protein sequence ID" value="QDM43650.1"/>
    <property type="molecule type" value="Genomic_DNA"/>
</dbReference>
<reference evidence="2 5" key="2">
    <citation type="submission" date="2022-05" db="EMBL/GenBank/DDBJ databases">
        <title>Genome Sequencing of Bee-Associated Microbes.</title>
        <authorList>
            <person name="Dunlap C."/>
        </authorList>
    </citation>
    <scope>NUCLEOTIDE SEQUENCE [LARGE SCALE GENOMIC DNA]</scope>
    <source>
        <strain evidence="2 5">NRRL B-14613</strain>
    </source>
</reference>
<dbReference type="GeneID" id="76996143"/>
<feature type="region of interest" description="Disordered" evidence="1">
    <location>
        <begin position="515"/>
        <end position="537"/>
    </location>
</feature>
<evidence type="ECO:0000313" key="5">
    <source>
        <dbReference type="Proteomes" id="UP001209276"/>
    </source>
</evidence>
<feature type="region of interest" description="Disordered" evidence="1">
    <location>
        <begin position="219"/>
        <end position="247"/>
    </location>
</feature>
<feature type="compositionally biased region" description="Polar residues" evidence="1">
    <location>
        <begin position="516"/>
        <end position="529"/>
    </location>
</feature>
<gene>
    <name evidence="3" type="ORF">FLT43_09190</name>
    <name evidence="2" type="ORF">M5W83_02210</name>
</gene>
<name>A0AAP9DT76_PANTH</name>
<organism evidence="3 4">
    <name type="scientific">Paenibacillus thiaminolyticus</name>
    <name type="common">Bacillus thiaminolyticus</name>
    <dbReference type="NCBI Taxonomy" id="49283"/>
    <lineage>
        <taxon>Bacteria</taxon>
        <taxon>Bacillati</taxon>
        <taxon>Bacillota</taxon>
        <taxon>Bacilli</taxon>
        <taxon>Bacillales</taxon>
        <taxon>Paenibacillaceae</taxon>
        <taxon>Paenibacillus</taxon>
    </lineage>
</organism>
<evidence type="ECO:0000313" key="2">
    <source>
        <dbReference type="EMBL" id="MCY9605992.1"/>
    </source>
</evidence>
<proteinExistence type="predicted"/>
<evidence type="ECO:0000313" key="4">
    <source>
        <dbReference type="Proteomes" id="UP000315377"/>
    </source>
</evidence>